<name>A0A8H7XP01_PSICU</name>
<reference evidence="2" key="1">
    <citation type="submission" date="2021-02" db="EMBL/GenBank/DDBJ databases">
        <title>Psilocybe cubensis genome.</title>
        <authorList>
            <person name="Mckernan K.J."/>
            <person name="Crawford S."/>
            <person name="Trippe A."/>
            <person name="Kane L.T."/>
            <person name="Mclaughlin S."/>
        </authorList>
    </citation>
    <scope>NUCLEOTIDE SEQUENCE [LARGE SCALE GENOMIC DNA]</scope>
    <source>
        <strain evidence="2">MGC-MH-2018</strain>
    </source>
</reference>
<comment type="caution">
    <text evidence="2">The sequence shown here is derived from an EMBL/GenBank/DDBJ whole genome shotgun (WGS) entry which is preliminary data.</text>
</comment>
<evidence type="ECO:0000256" key="1">
    <source>
        <dbReference type="SAM" id="MobiDB-lite"/>
    </source>
</evidence>
<dbReference type="EMBL" id="JAFIQS010000017">
    <property type="protein sequence ID" value="KAG5162929.1"/>
    <property type="molecule type" value="Genomic_DNA"/>
</dbReference>
<feature type="region of interest" description="Disordered" evidence="1">
    <location>
        <begin position="107"/>
        <end position="126"/>
    </location>
</feature>
<protein>
    <submittedName>
        <fullName evidence="2">Uncharacterized protein</fullName>
    </submittedName>
</protein>
<sequence>MEPYVGAIIKTEPNTKAPPCPRANFYCEHPEPPQGNTIWKKKPVPYNNWFVAVHGFLTDVIIKDDDTNEIEFFKVIVDSIEFLGGEPSIANTSIVANKLDAALPSPRSKGFGKMKGKAPATPLKHE</sequence>
<dbReference type="AlphaFoldDB" id="A0A8H7XP01"/>
<proteinExistence type="predicted"/>
<evidence type="ECO:0000313" key="2">
    <source>
        <dbReference type="EMBL" id="KAG5162929.1"/>
    </source>
</evidence>
<accession>A0A8H7XP01</accession>
<dbReference type="OrthoDB" id="3050469at2759"/>
<gene>
    <name evidence="2" type="ORF">JR316_012317</name>
</gene>
<organism evidence="2">
    <name type="scientific">Psilocybe cubensis</name>
    <name type="common">Psychedelic mushroom</name>
    <name type="synonym">Stropharia cubensis</name>
    <dbReference type="NCBI Taxonomy" id="181762"/>
    <lineage>
        <taxon>Eukaryota</taxon>
        <taxon>Fungi</taxon>
        <taxon>Dikarya</taxon>
        <taxon>Basidiomycota</taxon>
        <taxon>Agaricomycotina</taxon>
        <taxon>Agaricomycetes</taxon>
        <taxon>Agaricomycetidae</taxon>
        <taxon>Agaricales</taxon>
        <taxon>Agaricineae</taxon>
        <taxon>Strophariaceae</taxon>
        <taxon>Psilocybe</taxon>
    </lineage>
</organism>